<dbReference type="RefSeq" id="WP_073315843.1">
    <property type="nucleotide sequence ID" value="NZ_FQYP01000004.1"/>
</dbReference>
<feature type="transmembrane region" description="Helical" evidence="6">
    <location>
        <begin position="401"/>
        <end position="426"/>
    </location>
</feature>
<dbReference type="PANTHER" id="PTHR30572:SF18">
    <property type="entry name" value="ABC-TYPE MACROLIDE FAMILY EXPORT SYSTEM PERMEASE COMPONENT 2"/>
    <property type="match status" value="1"/>
</dbReference>
<feature type="transmembrane region" description="Helical" evidence="6">
    <location>
        <begin position="304"/>
        <end position="326"/>
    </location>
</feature>
<evidence type="ECO:0000259" key="8">
    <source>
        <dbReference type="Pfam" id="PF12704"/>
    </source>
</evidence>
<sequence>MLKNYFKIIWRNLIREKQFTFLNILGLTIGITSCFMIGLYVYSETNYDTFHENGDRIYRVNQSYIWGDWNKQYASTGPNVAEALKADAPEFEKITRMLDAGAQTMRRKSENQDRDLFKEEKAFLAEENFFEVFSFRFKEGDIQTALKEPMSMVITEEMAQRYFGNEDALGKQLEVRESNDQWSTFTVTAVLENLPNNSHLEFDVLMSLSTIQNRLDRQNWLWAWTGFATYGLIKEGTNVEVLEEKIQAIPPKWAALTTQRLFNQSYEAFTAENEWRLYLQPLRGIYLSNDPKSHLFGPTGKPQFVKLFIAIGILILFLSSINFMNLSTARSSKRAKEVGIRKVLGSERTRLIKQFILESTLFVTVSTIFALVLVQLFLGVFNAIADKNLSMLPVLGNPICITLIVLFILVLGILSGSYPAFYLSAFRPIETLKGKMSSVFKGKNLRNGLVVFQFTVSIALIIFAFFVQKQLSYTSSLDLGLLKDNVLQIHNFEQLEGQGETLKEKLKANPAFTHVGMSYGIPPNVTSGDKYRAFGPENPALHFDDVRTEGDFLDLLGVEFLAGRNFDPLREADKYGVVLNEEAVKMFGWGNKENYHNDSPVGKYVAMTNENASKMEVLGVVKDFNFSSTKEKIGPLVILHKDNDWVWNYGRGRTYLAARINPQTVSNTGELQGVIDDIQQEMKKMDASVLFEYSFLDQEFENTFRTEQQMATILNIFTVLALIIACLGLFGLAAFSAEQRVKELGIRKVLGAKVSELAMLFSSEFTKLIIISVVLASPLAYFLVKEWLKDFAYSTPIEFWVFATAALSAIVITIVTVSFQTMKIAMANPVDSLRTE</sequence>
<keyword evidence="3 6" id="KW-0812">Transmembrane</keyword>
<feature type="transmembrane region" description="Helical" evidence="6">
    <location>
        <begin position="713"/>
        <end position="736"/>
    </location>
</feature>
<feature type="transmembrane region" description="Helical" evidence="6">
    <location>
        <begin position="447"/>
        <end position="467"/>
    </location>
</feature>
<evidence type="ECO:0000256" key="3">
    <source>
        <dbReference type="ARBA" id="ARBA00022692"/>
    </source>
</evidence>
<organism evidence="9 10">
    <name type="scientific">Aquimarina spongiae</name>
    <dbReference type="NCBI Taxonomy" id="570521"/>
    <lineage>
        <taxon>Bacteria</taxon>
        <taxon>Pseudomonadati</taxon>
        <taxon>Bacteroidota</taxon>
        <taxon>Flavobacteriia</taxon>
        <taxon>Flavobacteriales</taxon>
        <taxon>Flavobacteriaceae</taxon>
        <taxon>Aquimarina</taxon>
    </lineage>
</organism>
<feature type="transmembrane region" description="Helical" evidence="6">
    <location>
        <begin position="355"/>
        <end position="381"/>
    </location>
</feature>
<evidence type="ECO:0000256" key="4">
    <source>
        <dbReference type="ARBA" id="ARBA00022989"/>
    </source>
</evidence>
<keyword evidence="4 6" id="KW-1133">Transmembrane helix</keyword>
<feature type="domain" description="ABC3 transporter permease C-terminal" evidence="7">
    <location>
        <begin position="310"/>
        <end position="424"/>
    </location>
</feature>
<comment type="subcellular location">
    <subcellularLocation>
        <location evidence="1">Cell membrane</location>
        <topology evidence="1">Multi-pass membrane protein</topology>
    </subcellularLocation>
</comment>
<dbReference type="AlphaFoldDB" id="A0A1M6EZD8"/>
<proteinExistence type="predicted"/>
<dbReference type="InterPro" id="IPR050250">
    <property type="entry name" value="Macrolide_Exporter_MacB"/>
</dbReference>
<evidence type="ECO:0000256" key="1">
    <source>
        <dbReference type="ARBA" id="ARBA00004651"/>
    </source>
</evidence>
<dbReference type="EMBL" id="FQYP01000004">
    <property type="protein sequence ID" value="SHI90749.1"/>
    <property type="molecule type" value="Genomic_DNA"/>
</dbReference>
<dbReference type="Proteomes" id="UP000184432">
    <property type="component" value="Unassembled WGS sequence"/>
</dbReference>
<protein>
    <submittedName>
        <fullName evidence="9">Putative ABC transport system permease protein</fullName>
    </submittedName>
</protein>
<dbReference type="GO" id="GO:0022857">
    <property type="term" value="F:transmembrane transporter activity"/>
    <property type="evidence" value="ECO:0007669"/>
    <property type="project" value="TreeGrafter"/>
</dbReference>
<feature type="transmembrane region" description="Helical" evidence="6">
    <location>
        <begin position="799"/>
        <end position="819"/>
    </location>
</feature>
<dbReference type="InterPro" id="IPR025857">
    <property type="entry name" value="MacB_PCD"/>
</dbReference>
<keyword evidence="5 6" id="KW-0472">Membrane</keyword>
<feature type="domain" description="MacB-like periplasmic core" evidence="8">
    <location>
        <begin position="20"/>
        <end position="248"/>
    </location>
</feature>
<accession>A0A1M6EZD8</accession>
<name>A0A1M6EZD8_9FLAO</name>
<feature type="domain" description="ABC3 transporter permease C-terminal" evidence="7">
    <location>
        <begin position="715"/>
        <end position="829"/>
    </location>
</feature>
<gene>
    <name evidence="9" type="ORF">SAMN04488508_1046</name>
</gene>
<evidence type="ECO:0000259" key="7">
    <source>
        <dbReference type="Pfam" id="PF02687"/>
    </source>
</evidence>
<dbReference type="InterPro" id="IPR003838">
    <property type="entry name" value="ABC3_permease_C"/>
</dbReference>
<dbReference type="Pfam" id="PF02687">
    <property type="entry name" value="FtsX"/>
    <property type="match status" value="2"/>
</dbReference>
<dbReference type="STRING" id="570521.SAMN04488508_1046"/>
<dbReference type="GO" id="GO:0005886">
    <property type="term" value="C:plasma membrane"/>
    <property type="evidence" value="ECO:0007669"/>
    <property type="project" value="UniProtKB-SubCell"/>
</dbReference>
<dbReference type="PROSITE" id="PS51257">
    <property type="entry name" value="PROKAR_LIPOPROTEIN"/>
    <property type="match status" value="1"/>
</dbReference>
<evidence type="ECO:0000256" key="2">
    <source>
        <dbReference type="ARBA" id="ARBA00022475"/>
    </source>
</evidence>
<evidence type="ECO:0000256" key="6">
    <source>
        <dbReference type="SAM" id="Phobius"/>
    </source>
</evidence>
<evidence type="ECO:0000256" key="5">
    <source>
        <dbReference type="ARBA" id="ARBA00023136"/>
    </source>
</evidence>
<keyword evidence="10" id="KW-1185">Reference proteome</keyword>
<feature type="transmembrane region" description="Helical" evidence="6">
    <location>
        <begin position="757"/>
        <end position="784"/>
    </location>
</feature>
<reference evidence="10" key="1">
    <citation type="submission" date="2016-11" db="EMBL/GenBank/DDBJ databases">
        <authorList>
            <person name="Varghese N."/>
            <person name="Submissions S."/>
        </authorList>
    </citation>
    <scope>NUCLEOTIDE SEQUENCE [LARGE SCALE GENOMIC DNA]</scope>
    <source>
        <strain evidence="10">DSM 22623</strain>
    </source>
</reference>
<feature type="transmembrane region" description="Helical" evidence="6">
    <location>
        <begin position="21"/>
        <end position="42"/>
    </location>
</feature>
<keyword evidence="2" id="KW-1003">Cell membrane</keyword>
<dbReference type="PANTHER" id="PTHR30572">
    <property type="entry name" value="MEMBRANE COMPONENT OF TRANSPORTER-RELATED"/>
    <property type="match status" value="1"/>
</dbReference>
<dbReference type="Pfam" id="PF12704">
    <property type="entry name" value="MacB_PCD"/>
    <property type="match status" value="1"/>
</dbReference>
<evidence type="ECO:0000313" key="10">
    <source>
        <dbReference type="Proteomes" id="UP000184432"/>
    </source>
</evidence>
<evidence type="ECO:0000313" key="9">
    <source>
        <dbReference type="EMBL" id="SHI90749.1"/>
    </source>
</evidence>
<dbReference type="OrthoDB" id="8740261at2"/>